<dbReference type="Pfam" id="PF00732">
    <property type="entry name" value="GMC_oxred_N"/>
    <property type="match status" value="1"/>
</dbReference>
<reference evidence="7" key="1">
    <citation type="submission" date="2023-01" db="EMBL/GenBank/DDBJ databases">
        <title>The growth and conidiation of Purpureocillium lavendulum are regulated by nitrogen source and histone H3K14 acetylation.</title>
        <authorList>
            <person name="Tang P."/>
            <person name="Han J."/>
            <person name="Zhang C."/>
            <person name="Tang P."/>
            <person name="Qi F."/>
            <person name="Zhang K."/>
            <person name="Liang L."/>
        </authorList>
    </citation>
    <scope>NUCLEOTIDE SEQUENCE</scope>
    <source>
        <strain evidence="7">YMF1.00683</strain>
    </source>
</reference>
<dbReference type="SUPFAM" id="SSF54373">
    <property type="entry name" value="FAD-linked reductases, C-terminal domain"/>
    <property type="match status" value="1"/>
</dbReference>
<dbReference type="AlphaFoldDB" id="A0AB34FLS1"/>
<evidence type="ECO:0000259" key="6">
    <source>
        <dbReference type="PROSITE" id="PS00624"/>
    </source>
</evidence>
<feature type="domain" description="Glucose-methanol-choline oxidoreductase N-terminal" evidence="5">
    <location>
        <begin position="132"/>
        <end position="155"/>
    </location>
</feature>
<feature type="active site" description="Proton donor" evidence="2">
    <location>
        <position position="565"/>
    </location>
</feature>
<dbReference type="PANTHER" id="PTHR11552">
    <property type="entry name" value="GLUCOSE-METHANOL-CHOLINE GMC OXIDOREDUCTASE"/>
    <property type="match status" value="1"/>
</dbReference>
<feature type="active site" description="Proton acceptor" evidence="2">
    <location>
        <position position="609"/>
    </location>
</feature>
<dbReference type="GO" id="GO:0050660">
    <property type="term" value="F:flavin adenine dinucleotide binding"/>
    <property type="evidence" value="ECO:0007669"/>
    <property type="project" value="InterPro"/>
</dbReference>
<evidence type="ECO:0000256" key="1">
    <source>
        <dbReference type="ARBA" id="ARBA00010790"/>
    </source>
</evidence>
<dbReference type="Pfam" id="PF05199">
    <property type="entry name" value="GMC_oxred_C"/>
    <property type="match status" value="1"/>
</dbReference>
<comment type="cofactor">
    <cofactor evidence="3">
        <name>FAD</name>
        <dbReference type="ChEBI" id="CHEBI:57692"/>
    </cofactor>
</comment>
<dbReference type="SUPFAM" id="SSF51905">
    <property type="entry name" value="FAD/NAD(P)-binding domain"/>
    <property type="match status" value="1"/>
</dbReference>
<dbReference type="InterPro" id="IPR012132">
    <property type="entry name" value="GMC_OxRdtase"/>
</dbReference>
<dbReference type="PANTHER" id="PTHR11552:SF134">
    <property type="entry name" value="GLUCOSE-METHANOL-CHOLINE OXIDOREDUCTASE N-TERMINAL DOMAIN-CONTAINING PROTEIN"/>
    <property type="match status" value="1"/>
</dbReference>
<evidence type="ECO:0000313" key="7">
    <source>
        <dbReference type="EMBL" id="KAJ6440108.1"/>
    </source>
</evidence>
<dbReference type="InterPro" id="IPR000172">
    <property type="entry name" value="GMC_OxRdtase_N"/>
</dbReference>
<dbReference type="InterPro" id="IPR007867">
    <property type="entry name" value="GMC_OxRtase_C"/>
</dbReference>
<evidence type="ECO:0000256" key="2">
    <source>
        <dbReference type="PIRSR" id="PIRSR000137-1"/>
    </source>
</evidence>
<evidence type="ECO:0000256" key="4">
    <source>
        <dbReference type="RuleBase" id="RU003968"/>
    </source>
</evidence>
<comment type="similarity">
    <text evidence="1 4">Belongs to the GMC oxidoreductase family.</text>
</comment>
<feature type="binding site" evidence="3">
    <location>
        <begin position="564"/>
        <end position="565"/>
    </location>
    <ligand>
        <name>FAD</name>
        <dbReference type="ChEBI" id="CHEBI:57692"/>
    </ligand>
</feature>
<dbReference type="GO" id="GO:0016614">
    <property type="term" value="F:oxidoreductase activity, acting on CH-OH group of donors"/>
    <property type="evidence" value="ECO:0007669"/>
    <property type="project" value="InterPro"/>
</dbReference>
<keyword evidence="3 4" id="KW-0274">FAD</keyword>
<organism evidence="7 8">
    <name type="scientific">Purpureocillium lavendulum</name>
    <dbReference type="NCBI Taxonomy" id="1247861"/>
    <lineage>
        <taxon>Eukaryota</taxon>
        <taxon>Fungi</taxon>
        <taxon>Dikarya</taxon>
        <taxon>Ascomycota</taxon>
        <taxon>Pezizomycotina</taxon>
        <taxon>Sordariomycetes</taxon>
        <taxon>Hypocreomycetidae</taxon>
        <taxon>Hypocreales</taxon>
        <taxon>Ophiocordycipitaceae</taxon>
        <taxon>Purpureocillium</taxon>
    </lineage>
</organism>
<dbReference type="PROSITE" id="PS00624">
    <property type="entry name" value="GMC_OXRED_2"/>
    <property type="match status" value="1"/>
</dbReference>
<keyword evidence="8" id="KW-1185">Reference proteome</keyword>
<dbReference type="PIRSF" id="PIRSF000137">
    <property type="entry name" value="Alcohol_oxidase"/>
    <property type="match status" value="1"/>
</dbReference>
<proteinExistence type="inferred from homology"/>
<dbReference type="PROSITE" id="PS00623">
    <property type="entry name" value="GMC_OXRED_1"/>
    <property type="match status" value="1"/>
</dbReference>
<sequence length="632" mass="69483">MAGVEQWNQHCNAGIACSIASSSILTNPTRQLITKVAYADTKRTALVCETTTMDSLTYDFVVVGGCAVAAGVANTAKKPKVLLIEAGGDNEDRLLRVDGQRWITHANKDMNWGYKTTPQEHCDDRELDYFRGKGLGGSSAVNFGVFTVGARDDYDEWARLVGDDSFGWDKIQPRLRRLETFHGDVPQGVDSKYANPKAENHGTSGPLHVGYAAEWEKDVPPMLDAFEDAGLPLNPDHNSGNPIGMSMLINSSAKGLRSTAQDLLRPQPDNLTVLSSSPVQRIIVEGNKAIGVESNGTRCKSLPFHKYISAHAHCVPADLASMEVILSAGSLDSPKILMHSGIGPKNQLQEFGIAVVKDVPAVGQGLRDHQFCPLVHTRVKGDTDRAEFYGDQKTMDEATEQWKRDQTGPWSKFACQLGVGYFKLDKLAASDEYKALPVEEQAFLSQDTVPHWEIITHAPIHWFMPDFPSDCLNCSAFIVFYYNAQSRGEVTLQSADPNVPLKMDPKFLATPFDRRVAIEALREALRIARHESYSKNSVAMLAGPKSDSDEDLLAHWRQTISSSWHMTGTIKMGQPGDKDAVVDRDFRVMGIDNLRVADMSVVPVLPSCHTQAVAYLTGMTCADKLIAEYKLA</sequence>
<dbReference type="InterPro" id="IPR036188">
    <property type="entry name" value="FAD/NAD-bd_sf"/>
</dbReference>
<accession>A0AB34FLS1</accession>
<feature type="binding site" evidence="3">
    <location>
        <begin position="142"/>
        <end position="145"/>
    </location>
    <ligand>
        <name>FAD</name>
        <dbReference type="ChEBI" id="CHEBI:57692"/>
    </ligand>
</feature>
<name>A0AB34FLS1_9HYPO</name>
<feature type="domain" description="Glucose-methanol-choline oxidoreductase N-terminal" evidence="6">
    <location>
        <begin position="329"/>
        <end position="343"/>
    </location>
</feature>
<dbReference type="Gene3D" id="3.30.560.10">
    <property type="entry name" value="Glucose Oxidase, domain 3"/>
    <property type="match status" value="1"/>
</dbReference>
<evidence type="ECO:0000256" key="3">
    <source>
        <dbReference type="PIRSR" id="PIRSR000137-2"/>
    </source>
</evidence>
<dbReference type="EMBL" id="JAQHRD010000006">
    <property type="protein sequence ID" value="KAJ6440108.1"/>
    <property type="molecule type" value="Genomic_DNA"/>
</dbReference>
<protein>
    <submittedName>
        <fullName evidence="7">Glucose-methanol-choline (Gmc) oxidoreductase</fullName>
    </submittedName>
</protein>
<gene>
    <name evidence="7" type="ORF">O9K51_07999</name>
</gene>
<keyword evidence="4" id="KW-0285">Flavoprotein</keyword>
<evidence type="ECO:0000259" key="5">
    <source>
        <dbReference type="PROSITE" id="PS00623"/>
    </source>
</evidence>
<dbReference type="Proteomes" id="UP001163105">
    <property type="component" value="Unassembled WGS sequence"/>
</dbReference>
<dbReference type="Gene3D" id="3.50.50.60">
    <property type="entry name" value="FAD/NAD(P)-binding domain"/>
    <property type="match status" value="1"/>
</dbReference>
<comment type="caution">
    <text evidence="7">The sequence shown here is derived from an EMBL/GenBank/DDBJ whole genome shotgun (WGS) entry which is preliminary data.</text>
</comment>
<feature type="binding site" evidence="3">
    <location>
        <position position="279"/>
    </location>
    <ligand>
        <name>FAD</name>
        <dbReference type="ChEBI" id="CHEBI:57692"/>
    </ligand>
</feature>
<evidence type="ECO:0000313" key="8">
    <source>
        <dbReference type="Proteomes" id="UP001163105"/>
    </source>
</evidence>